<accession>A0A0X8G814</accession>
<dbReference type="SUPFAM" id="SSF54913">
    <property type="entry name" value="GlnB-like"/>
    <property type="match status" value="1"/>
</dbReference>
<dbReference type="STRING" id="1622118.Lupro_11075"/>
<dbReference type="InterPro" id="IPR011322">
    <property type="entry name" value="N-reg_PII-like_a/b"/>
</dbReference>
<dbReference type="PRINTS" id="PR00340">
    <property type="entry name" value="PIIGLNB"/>
</dbReference>
<protein>
    <submittedName>
        <fullName evidence="1">Transcriptional regulator</fullName>
    </submittedName>
</protein>
<dbReference type="GO" id="GO:0005829">
    <property type="term" value="C:cytosol"/>
    <property type="evidence" value="ECO:0007669"/>
    <property type="project" value="TreeGrafter"/>
</dbReference>
<dbReference type="OrthoDB" id="9802729at2"/>
<dbReference type="Proteomes" id="UP000059672">
    <property type="component" value="Chromosome"/>
</dbReference>
<dbReference type="PROSITE" id="PS51343">
    <property type="entry name" value="PII_GLNB_DOM"/>
    <property type="match status" value="1"/>
</dbReference>
<organism evidence="1 2">
    <name type="scientific">Lutibacter profundi</name>
    <dbReference type="NCBI Taxonomy" id="1622118"/>
    <lineage>
        <taxon>Bacteria</taxon>
        <taxon>Pseudomonadati</taxon>
        <taxon>Bacteroidota</taxon>
        <taxon>Flavobacteriia</taxon>
        <taxon>Flavobacteriales</taxon>
        <taxon>Flavobacteriaceae</taxon>
        <taxon>Lutibacter</taxon>
    </lineage>
</organism>
<keyword evidence="2" id="KW-1185">Reference proteome</keyword>
<dbReference type="GO" id="GO:0005524">
    <property type="term" value="F:ATP binding"/>
    <property type="evidence" value="ECO:0007669"/>
    <property type="project" value="TreeGrafter"/>
</dbReference>
<evidence type="ECO:0000313" key="2">
    <source>
        <dbReference type="Proteomes" id="UP000059672"/>
    </source>
</evidence>
<reference evidence="2" key="1">
    <citation type="submission" date="2015-12" db="EMBL/GenBank/DDBJ databases">
        <title>Complete genome sequence of Lutibacter profundus strain LP1.</title>
        <authorList>
            <person name="Wissuwa J."/>
            <person name="Le Moine Bauer S."/>
            <person name="Stokke R."/>
            <person name="Dahle H."/>
            <person name="Steen I.H."/>
        </authorList>
    </citation>
    <scope>NUCLEOTIDE SEQUENCE [LARGE SCALE GENOMIC DNA]</scope>
    <source>
        <strain evidence="2">LP1</strain>
    </source>
</reference>
<evidence type="ECO:0000313" key="1">
    <source>
        <dbReference type="EMBL" id="AMC11777.1"/>
    </source>
</evidence>
<dbReference type="AlphaFoldDB" id="A0A0X8G814"/>
<name>A0A0X8G814_9FLAO</name>
<dbReference type="SMART" id="SM00938">
    <property type="entry name" value="P-II"/>
    <property type="match status" value="1"/>
</dbReference>
<dbReference type="Gene3D" id="3.30.70.120">
    <property type="match status" value="1"/>
</dbReference>
<dbReference type="KEGG" id="lut:Lupro_11075"/>
<dbReference type="Pfam" id="PF00543">
    <property type="entry name" value="P-II"/>
    <property type="match status" value="1"/>
</dbReference>
<dbReference type="PANTHER" id="PTHR30115">
    <property type="entry name" value="NITROGEN REGULATORY PROTEIN P-II"/>
    <property type="match status" value="1"/>
</dbReference>
<dbReference type="GO" id="GO:0006808">
    <property type="term" value="P:regulation of nitrogen utilization"/>
    <property type="evidence" value="ECO:0007669"/>
    <property type="project" value="InterPro"/>
</dbReference>
<sequence>MKEIKAYIKPNKLEKVVEGLKENGFESVTLLECEGTGTYKREDSLPSLKFHFADSKMIKLELVCQDEEAESAIEIICKNASTPYPADGIIYISNIKDVYRIKTCKSIKKIDF</sequence>
<proteinExistence type="predicted"/>
<dbReference type="GO" id="GO:0030234">
    <property type="term" value="F:enzyme regulator activity"/>
    <property type="evidence" value="ECO:0007669"/>
    <property type="project" value="InterPro"/>
</dbReference>
<dbReference type="PANTHER" id="PTHR30115:SF11">
    <property type="entry name" value="NITROGEN REGULATORY PROTEIN P-II HOMOLOG"/>
    <property type="match status" value="1"/>
</dbReference>
<reference evidence="1 2" key="2">
    <citation type="journal article" date="2016" name="Int. J. Syst. Evol. Microbiol.">
        <title>Lutibacter profundi sp. nov., isolated from a deep-sea hydrothermal system on the Arctic Mid-Ocean Ridge and emended description of the genus Lutibacter.</title>
        <authorList>
            <person name="Le Moine Bauer S."/>
            <person name="Roalkvam I."/>
            <person name="Steen I.H."/>
            <person name="Dahle H."/>
        </authorList>
    </citation>
    <scope>NUCLEOTIDE SEQUENCE [LARGE SCALE GENOMIC DNA]</scope>
    <source>
        <strain evidence="1 2">LP1</strain>
    </source>
</reference>
<dbReference type="InterPro" id="IPR002187">
    <property type="entry name" value="N-reg_PII"/>
</dbReference>
<dbReference type="EMBL" id="CP013355">
    <property type="protein sequence ID" value="AMC11777.1"/>
    <property type="molecule type" value="Genomic_DNA"/>
</dbReference>
<gene>
    <name evidence="1" type="ORF">Lupro_11075</name>
</gene>
<dbReference type="RefSeq" id="WP_068210203.1">
    <property type="nucleotide sequence ID" value="NZ_CP013355.1"/>
</dbReference>
<dbReference type="InterPro" id="IPR015867">
    <property type="entry name" value="N-reg_PII/ATP_PRibTrfase_C"/>
</dbReference>